<dbReference type="InterPro" id="IPR013563">
    <property type="entry name" value="Oligopep_ABC_C"/>
</dbReference>
<dbReference type="InterPro" id="IPR027417">
    <property type="entry name" value="P-loop_NTPase"/>
</dbReference>
<gene>
    <name evidence="14" type="ORF">ACFQJ9_20440</name>
</gene>
<evidence type="ECO:0000256" key="3">
    <source>
        <dbReference type="ARBA" id="ARBA00022475"/>
    </source>
</evidence>
<dbReference type="RefSeq" id="WP_279528482.1">
    <property type="nucleotide sequence ID" value="NZ_CP122312.1"/>
</dbReference>
<evidence type="ECO:0000256" key="10">
    <source>
        <dbReference type="ARBA" id="ARBA00039098"/>
    </source>
</evidence>
<dbReference type="NCBIfam" id="TIGR01727">
    <property type="entry name" value="oligo_HPY"/>
    <property type="match status" value="1"/>
</dbReference>
<comment type="subunit">
    <text evidence="9">The complex is composed of two ATP-binding proteins (NikD and NikE), two transmembrane proteins (NikB and NikC) and a solute-binding protein (NikA).</text>
</comment>
<keyword evidence="7" id="KW-0406">Ion transport</keyword>
<dbReference type="InterPro" id="IPR050388">
    <property type="entry name" value="ABC_Ni/Peptide_Import"/>
</dbReference>
<sequence length="396" mass="43679">MSDADLLRVRNLSTRFFTEEGQVNAVEDVSFTVREGEVFGVVGESGSGKSVTALSVLDLVESPGRVTQGEIWYRNADLADTFADEGSNVVDGEFVNVLELPEGTRRSLRGPSFSMIFQDPMSSLNPSVTVGEQIAEAVEVQRRARANPRSTRSRTQGYGLGSLLVDSIVPDREYVSDESYERAVELLDQVGIPDAAERADEYPHQFSGGMLQRAMVAQALAGEPDLLVADEPTTALDVTIQAQILELLRDLQEEENMSVMLITHNLGVIARMCDRVGVMYAGEIVERGTLEDVFEDHVHPYTEGLLGSVPDLEEPAPRLQPIEGNVPSLLDEEMGDRCYFADRCPHAMEDCLSHPEERDVDGEHSARCVLVDREYDESDALPDDYFEAESEVTADE</sequence>
<keyword evidence="2" id="KW-0813">Transport</keyword>
<keyword evidence="15" id="KW-1185">Reference proteome</keyword>
<name>A0ABD5Z994_9EURY</name>
<evidence type="ECO:0000256" key="7">
    <source>
        <dbReference type="ARBA" id="ARBA00023065"/>
    </source>
</evidence>
<evidence type="ECO:0000256" key="6">
    <source>
        <dbReference type="ARBA" id="ARBA00022967"/>
    </source>
</evidence>
<organism evidence="14 15">
    <name type="scientific">Halospeciosus flavus</name>
    <dbReference type="NCBI Taxonomy" id="3032283"/>
    <lineage>
        <taxon>Archaea</taxon>
        <taxon>Methanobacteriati</taxon>
        <taxon>Methanobacteriota</taxon>
        <taxon>Stenosarchaea group</taxon>
        <taxon>Halobacteria</taxon>
        <taxon>Halobacteriales</taxon>
        <taxon>Halobacteriaceae</taxon>
        <taxon>Halospeciosus</taxon>
    </lineage>
</organism>
<dbReference type="SMART" id="SM00382">
    <property type="entry name" value="AAA"/>
    <property type="match status" value="1"/>
</dbReference>
<dbReference type="GO" id="GO:0005886">
    <property type="term" value="C:plasma membrane"/>
    <property type="evidence" value="ECO:0007669"/>
    <property type="project" value="UniProtKB-SubCell"/>
</dbReference>
<dbReference type="Proteomes" id="UP001596447">
    <property type="component" value="Unassembled WGS sequence"/>
</dbReference>
<feature type="domain" description="ABC transporter" evidence="13">
    <location>
        <begin position="7"/>
        <end position="306"/>
    </location>
</feature>
<keyword evidence="6" id="KW-1278">Translocase</keyword>
<dbReference type="EC" id="7.2.2.11" evidence="10"/>
<evidence type="ECO:0000256" key="4">
    <source>
        <dbReference type="ARBA" id="ARBA00022741"/>
    </source>
</evidence>
<dbReference type="Gene3D" id="3.40.50.300">
    <property type="entry name" value="P-loop containing nucleotide triphosphate hydrolases"/>
    <property type="match status" value="1"/>
</dbReference>
<dbReference type="Pfam" id="PF08352">
    <property type="entry name" value="oligo_HPY"/>
    <property type="match status" value="1"/>
</dbReference>
<dbReference type="PROSITE" id="PS50893">
    <property type="entry name" value="ABC_TRANSPORTER_2"/>
    <property type="match status" value="1"/>
</dbReference>
<dbReference type="AlphaFoldDB" id="A0ABD5Z994"/>
<reference evidence="14 15" key="1">
    <citation type="journal article" date="2019" name="Int. J. Syst. Evol. Microbiol.">
        <title>The Global Catalogue of Microorganisms (GCM) 10K type strain sequencing project: providing services to taxonomists for standard genome sequencing and annotation.</title>
        <authorList>
            <consortium name="The Broad Institute Genomics Platform"/>
            <consortium name="The Broad Institute Genome Sequencing Center for Infectious Disease"/>
            <person name="Wu L."/>
            <person name="Ma J."/>
        </authorList>
    </citation>
    <scope>NUCLEOTIDE SEQUENCE [LARGE SCALE GENOMIC DNA]</scope>
    <source>
        <strain evidence="14 15">XZGYJ-43</strain>
    </source>
</reference>
<dbReference type="InterPro" id="IPR017871">
    <property type="entry name" value="ABC_transporter-like_CS"/>
</dbReference>
<dbReference type="PROSITE" id="PS00211">
    <property type="entry name" value="ABC_TRANSPORTER_1"/>
    <property type="match status" value="1"/>
</dbReference>
<evidence type="ECO:0000259" key="13">
    <source>
        <dbReference type="PROSITE" id="PS50893"/>
    </source>
</evidence>
<dbReference type="GO" id="GO:0005524">
    <property type="term" value="F:ATP binding"/>
    <property type="evidence" value="ECO:0007669"/>
    <property type="project" value="UniProtKB-KW"/>
</dbReference>
<comment type="caution">
    <text evidence="14">The sequence shown here is derived from an EMBL/GenBank/DDBJ whole genome shotgun (WGS) entry which is preliminary data.</text>
</comment>
<evidence type="ECO:0000313" key="15">
    <source>
        <dbReference type="Proteomes" id="UP001596447"/>
    </source>
</evidence>
<evidence type="ECO:0000256" key="5">
    <source>
        <dbReference type="ARBA" id="ARBA00022840"/>
    </source>
</evidence>
<keyword evidence="3" id="KW-1003">Cell membrane</keyword>
<keyword evidence="4" id="KW-0547">Nucleotide-binding</keyword>
<dbReference type="GO" id="GO:0015413">
    <property type="term" value="F:ABC-type nickel transporter activity"/>
    <property type="evidence" value="ECO:0007669"/>
    <property type="project" value="UniProtKB-EC"/>
</dbReference>
<evidence type="ECO:0000313" key="14">
    <source>
        <dbReference type="EMBL" id="MFC7201746.1"/>
    </source>
</evidence>
<comment type="catalytic activity">
    <reaction evidence="12">
        <text>Ni(2+)(out) + ATP + H2O = Ni(2+)(in) + ADP + phosphate + H(+)</text>
        <dbReference type="Rhea" id="RHEA:15557"/>
        <dbReference type="ChEBI" id="CHEBI:15377"/>
        <dbReference type="ChEBI" id="CHEBI:15378"/>
        <dbReference type="ChEBI" id="CHEBI:30616"/>
        <dbReference type="ChEBI" id="CHEBI:43474"/>
        <dbReference type="ChEBI" id="CHEBI:49786"/>
        <dbReference type="ChEBI" id="CHEBI:456216"/>
        <dbReference type="EC" id="7.2.2.11"/>
    </reaction>
    <physiologicalReaction direction="left-to-right" evidence="12">
        <dbReference type="Rhea" id="RHEA:15558"/>
    </physiologicalReaction>
</comment>
<dbReference type="Pfam" id="PF00005">
    <property type="entry name" value="ABC_tran"/>
    <property type="match status" value="1"/>
</dbReference>
<evidence type="ECO:0000256" key="12">
    <source>
        <dbReference type="ARBA" id="ARBA00048610"/>
    </source>
</evidence>
<evidence type="ECO:0000256" key="2">
    <source>
        <dbReference type="ARBA" id="ARBA00022448"/>
    </source>
</evidence>
<keyword evidence="8" id="KW-0472">Membrane</keyword>
<dbReference type="CDD" id="cd03257">
    <property type="entry name" value="ABC_NikE_OppD_transporters"/>
    <property type="match status" value="1"/>
</dbReference>
<evidence type="ECO:0000256" key="11">
    <source>
        <dbReference type="ARBA" id="ARBA00044143"/>
    </source>
</evidence>
<dbReference type="SUPFAM" id="SSF52540">
    <property type="entry name" value="P-loop containing nucleoside triphosphate hydrolases"/>
    <property type="match status" value="1"/>
</dbReference>
<dbReference type="PANTHER" id="PTHR43297">
    <property type="entry name" value="OLIGOPEPTIDE TRANSPORT ATP-BINDING PROTEIN APPD"/>
    <property type="match status" value="1"/>
</dbReference>
<dbReference type="InterPro" id="IPR003439">
    <property type="entry name" value="ABC_transporter-like_ATP-bd"/>
</dbReference>
<proteinExistence type="predicted"/>
<dbReference type="PANTHER" id="PTHR43297:SF13">
    <property type="entry name" value="NICKEL ABC TRANSPORTER, ATP-BINDING PROTEIN"/>
    <property type="match status" value="1"/>
</dbReference>
<evidence type="ECO:0000256" key="9">
    <source>
        <dbReference type="ARBA" id="ARBA00038669"/>
    </source>
</evidence>
<dbReference type="EMBL" id="JBHTAR010000011">
    <property type="protein sequence ID" value="MFC7201746.1"/>
    <property type="molecule type" value="Genomic_DNA"/>
</dbReference>
<evidence type="ECO:0000256" key="1">
    <source>
        <dbReference type="ARBA" id="ARBA00004202"/>
    </source>
</evidence>
<keyword evidence="5 14" id="KW-0067">ATP-binding</keyword>
<protein>
    <recommendedName>
        <fullName evidence="11">Nickel import system ATP-binding protein NikD</fullName>
        <ecNumber evidence="10">7.2.2.11</ecNumber>
    </recommendedName>
</protein>
<comment type="subcellular location">
    <subcellularLocation>
        <location evidence="1">Cell membrane</location>
        <topology evidence="1">Peripheral membrane protein</topology>
    </subcellularLocation>
</comment>
<evidence type="ECO:0000256" key="8">
    <source>
        <dbReference type="ARBA" id="ARBA00023136"/>
    </source>
</evidence>
<dbReference type="InterPro" id="IPR003593">
    <property type="entry name" value="AAA+_ATPase"/>
</dbReference>
<accession>A0ABD5Z994</accession>